<gene>
    <name evidence="2" type="ORF">GCM10009007_17960</name>
</gene>
<feature type="transmembrane region" description="Helical" evidence="1">
    <location>
        <begin position="12"/>
        <end position="33"/>
    </location>
</feature>
<evidence type="ECO:0000313" key="3">
    <source>
        <dbReference type="Proteomes" id="UP000614287"/>
    </source>
</evidence>
<dbReference type="Proteomes" id="UP000614287">
    <property type="component" value="Unassembled WGS sequence"/>
</dbReference>
<dbReference type="EMBL" id="BMZG01000009">
    <property type="protein sequence ID" value="GHA77334.1"/>
    <property type="molecule type" value="Genomic_DNA"/>
</dbReference>
<proteinExistence type="predicted"/>
<keyword evidence="1" id="KW-1133">Transmembrane helix</keyword>
<evidence type="ECO:0000313" key="2">
    <source>
        <dbReference type="EMBL" id="GHA77334.1"/>
    </source>
</evidence>
<organism evidence="2 3">
    <name type="scientific">Formosimonas limnophila</name>
    <dbReference type="NCBI Taxonomy" id="1384487"/>
    <lineage>
        <taxon>Bacteria</taxon>
        <taxon>Pseudomonadati</taxon>
        <taxon>Pseudomonadota</taxon>
        <taxon>Betaproteobacteria</taxon>
        <taxon>Burkholderiales</taxon>
        <taxon>Burkholderiaceae</taxon>
        <taxon>Formosimonas</taxon>
    </lineage>
</organism>
<keyword evidence="1" id="KW-0472">Membrane</keyword>
<reference evidence="2" key="1">
    <citation type="journal article" date="2014" name="Int. J. Syst. Evol. Microbiol.">
        <title>Complete genome sequence of Corynebacterium casei LMG S-19264T (=DSM 44701T), isolated from a smear-ripened cheese.</title>
        <authorList>
            <consortium name="US DOE Joint Genome Institute (JGI-PGF)"/>
            <person name="Walter F."/>
            <person name="Albersmeier A."/>
            <person name="Kalinowski J."/>
            <person name="Ruckert C."/>
        </authorList>
    </citation>
    <scope>NUCLEOTIDE SEQUENCE</scope>
    <source>
        <strain evidence="2">KCTC 32501</strain>
    </source>
</reference>
<accession>A0A8J3CNV0</accession>
<name>A0A8J3CNV0_9BURK</name>
<feature type="transmembrane region" description="Helical" evidence="1">
    <location>
        <begin position="83"/>
        <end position="102"/>
    </location>
</feature>
<reference evidence="2" key="2">
    <citation type="submission" date="2020-09" db="EMBL/GenBank/DDBJ databases">
        <authorList>
            <person name="Sun Q."/>
            <person name="Kim S."/>
        </authorList>
    </citation>
    <scope>NUCLEOTIDE SEQUENCE</scope>
    <source>
        <strain evidence="2">KCTC 32501</strain>
    </source>
</reference>
<comment type="caution">
    <text evidence="2">The sequence shown here is derived from an EMBL/GenBank/DDBJ whole genome shotgun (WGS) entry which is preliminary data.</text>
</comment>
<protein>
    <submittedName>
        <fullName evidence="2">Uncharacterized protein</fullName>
    </submittedName>
</protein>
<feature type="transmembrane region" description="Helical" evidence="1">
    <location>
        <begin position="45"/>
        <end position="63"/>
    </location>
</feature>
<keyword evidence="1" id="KW-0812">Transmembrane</keyword>
<evidence type="ECO:0000256" key="1">
    <source>
        <dbReference type="SAM" id="Phobius"/>
    </source>
</evidence>
<dbReference type="RefSeq" id="WP_189493624.1">
    <property type="nucleotide sequence ID" value="NZ_BMZG01000009.1"/>
</dbReference>
<dbReference type="AlphaFoldDB" id="A0A8J3CNV0"/>
<sequence length="103" mass="11413">MSTIDLKDYRQPMVTSLGVMLGFLIGFLGQWVTEDSFALKGSGDSIAFWGCFTGILLLLYALFRMLSPMTDAGKALRYYKNTLLLYISGVLFTFGGMILSAFI</sequence>
<keyword evidence="3" id="KW-1185">Reference proteome</keyword>